<dbReference type="PANTHER" id="PTHR21382">
    <property type="entry name" value="NADH-UBIQUINONE OXIDOREDUCTASE SUBUNIT"/>
    <property type="match status" value="1"/>
</dbReference>
<keyword evidence="6" id="KW-1133">Transmembrane helix</keyword>
<dbReference type="KEGG" id="spu:115927498"/>
<comment type="subcellular location">
    <subcellularLocation>
        <location evidence="1">Mitochondrion inner membrane</location>
        <topology evidence="1">Multi-pass membrane protein</topology>
        <orientation evidence="1">Matrix side</orientation>
    </subcellularLocation>
</comment>
<dbReference type="EnsemblMetazoa" id="XM_030993504">
    <property type="protein sequence ID" value="XP_030849364"/>
    <property type="gene ID" value="LOC115927498"/>
</dbReference>
<keyword evidence="4" id="KW-0812">Transmembrane</keyword>
<evidence type="ECO:0000256" key="8">
    <source>
        <dbReference type="ARBA" id="ARBA00023136"/>
    </source>
</evidence>
<dbReference type="GO" id="GO:0006120">
    <property type="term" value="P:mitochondrial electron transport, NADH to ubiquinone"/>
    <property type="evidence" value="ECO:0007669"/>
    <property type="project" value="InterPro"/>
</dbReference>
<reference evidence="12" key="1">
    <citation type="submission" date="2015-02" db="EMBL/GenBank/DDBJ databases">
        <title>Genome sequencing for Strongylocentrotus purpuratus.</title>
        <authorList>
            <person name="Murali S."/>
            <person name="Liu Y."/>
            <person name="Vee V."/>
            <person name="English A."/>
            <person name="Wang M."/>
            <person name="Skinner E."/>
            <person name="Han Y."/>
            <person name="Muzny D.M."/>
            <person name="Worley K.C."/>
            <person name="Gibbs R.A."/>
        </authorList>
    </citation>
    <scope>NUCLEOTIDE SEQUENCE</scope>
</reference>
<reference evidence="11" key="2">
    <citation type="submission" date="2021-01" db="UniProtKB">
        <authorList>
            <consortium name="EnsemblMetazoa"/>
        </authorList>
    </citation>
    <scope>IDENTIFICATION</scope>
</reference>
<comment type="similarity">
    <text evidence="2">Belongs to the complex I NDUFA11 subunit family.</text>
</comment>
<protein>
    <recommendedName>
        <fullName evidence="3">NADH dehydrogenase [ubiquinone] 1 alpha subcomplex subunit 11</fullName>
    </recommendedName>
    <alternativeName>
        <fullName evidence="9">Complex I-B14.7</fullName>
    </alternativeName>
    <alternativeName>
        <fullName evidence="10">NADH-ubiquinone oxidoreductase subunit B14.7</fullName>
    </alternativeName>
</protein>
<name>A0A7M7PCZ7_STRPU</name>
<dbReference type="GeneID" id="583405"/>
<dbReference type="Proteomes" id="UP000007110">
    <property type="component" value="Unassembled WGS sequence"/>
</dbReference>
<dbReference type="Pfam" id="PF02466">
    <property type="entry name" value="Tim17"/>
    <property type="match status" value="1"/>
</dbReference>
<evidence type="ECO:0000256" key="6">
    <source>
        <dbReference type="ARBA" id="ARBA00022989"/>
    </source>
</evidence>
<dbReference type="GO" id="GO:0045271">
    <property type="term" value="C:respiratory chain complex I"/>
    <property type="evidence" value="ECO:0000318"/>
    <property type="project" value="GO_Central"/>
</dbReference>
<dbReference type="AlphaFoldDB" id="A0A7M7PCZ7"/>
<proteinExistence type="inferred from homology"/>
<evidence type="ECO:0000256" key="4">
    <source>
        <dbReference type="ARBA" id="ARBA00022692"/>
    </source>
</evidence>
<keyword evidence="7" id="KW-0496">Mitochondrion</keyword>
<evidence type="ECO:0000256" key="2">
    <source>
        <dbReference type="ARBA" id="ARBA00008699"/>
    </source>
</evidence>
<evidence type="ECO:0000256" key="1">
    <source>
        <dbReference type="ARBA" id="ARBA00004292"/>
    </source>
</evidence>
<evidence type="ECO:0000256" key="3">
    <source>
        <dbReference type="ARBA" id="ARBA00018191"/>
    </source>
</evidence>
<dbReference type="InterPro" id="IPR039205">
    <property type="entry name" value="NDUFA11"/>
</dbReference>
<dbReference type="RefSeq" id="XP_788406.1">
    <property type="nucleotide sequence ID" value="XM_783313.5"/>
</dbReference>
<evidence type="ECO:0000313" key="12">
    <source>
        <dbReference type="Proteomes" id="UP000007110"/>
    </source>
</evidence>
<keyword evidence="12" id="KW-1185">Reference proteome</keyword>
<organism evidence="11 12">
    <name type="scientific">Strongylocentrotus purpuratus</name>
    <name type="common">Purple sea urchin</name>
    <dbReference type="NCBI Taxonomy" id="7668"/>
    <lineage>
        <taxon>Eukaryota</taxon>
        <taxon>Metazoa</taxon>
        <taxon>Echinodermata</taxon>
        <taxon>Eleutherozoa</taxon>
        <taxon>Echinozoa</taxon>
        <taxon>Echinoidea</taxon>
        <taxon>Euechinoidea</taxon>
        <taxon>Echinacea</taxon>
        <taxon>Camarodonta</taxon>
        <taxon>Echinidea</taxon>
        <taxon>Strongylocentrotidae</taxon>
        <taxon>Strongylocentrotus</taxon>
    </lineage>
</organism>
<evidence type="ECO:0000256" key="5">
    <source>
        <dbReference type="ARBA" id="ARBA00022792"/>
    </source>
</evidence>
<dbReference type="RefSeq" id="XP_030849364.1">
    <property type="nucleotide sequence ID" value="XM_030993504.1"/>
</dbReference>
<dbReference type="GeneID" id="115927498"/>
<sequence length="143" mass="14934">MDPKIKEMLRPKFDLLNGNDTTIRTLEISFLSSIVGAGTSAIILAVNPQTLGEAALRTGALTATCAAVGAIFATTTGATASYRGKDTPLNYFIGGCTSGLFLGARMQSMGVGSGSCAALGGAAAFYKYWKIHDFGPFIPRPKY</sequence>
<dbReference type="GO" id="GO:0005743">
    <property type="term" value="C:mitochondrial inner membrane"/>
    <property type="evidence" value="ECO:0007669"/>
    <property type="project" value="UniProtKB-SubCell"/>
</dbReference>
<dbReference type="OMA" id="FRKTWLA"/>
<dbReference type="EnsemblMetazoa" id="XM_783313">
    <property type="protein sequence ID" value="XP_788406"/>
    <property type="gene ID" value="LOC583405"/>
</dbReference>
<evidence type="ECO:0000256" key="7">
    <source>
        <dbReference type="ARBA" id="ARBA00023128"/>
    </source>
</evidence>
<evidence type="ECO:0000256" key="10">
    <source>
        <dbReference type="ARBA" id="ARBA00031497"/>
    </source>
</evidence>
<dbReference type="InParanoid" id="A0A7M7PCZ7"/>
<dbReference type="PANTHER" id="PTHR21382:SF1">
    <property type="entry name" value="NADH DEHYDROGENASE [UBIQUINONE] 1 ALPHA SUBCOMPLEX SUBUNIT 11"/>
    <property type="match status" value="1"/>
</dbReference>
<dbReference type="OrthoDB" id="1913277at2759"/>
<accession>A0A7M7PCZ7</accession>
<dbReference type="KEGG" id="spu:583405"/>
<evidence type="ECO:0000256" key="9">
    <source>
        <dbReference type="ARBA" id="ARBA00030608"/>
    </source>
</evidence>
<evidence type="ECO:0000313" key="11">
    <source>
        <dbReference type="EnsemblMetazoa" id="XP_030849364"/>
    </source>
</evidence>
<dbReference type="FunCoup" id="A0A7M7PCZ7">
    <property type="interactions" value="1283"/>
</dbReference>
<keyword evidence="5" id="KW-0999">Mitochondrion inner membrane</keyword>
<keyword evidence="8" id="KW-0472">Membrane</keyword>